<accession>A0AAV9BYX0</accession>
<evidence type="ECO:0000313" key="1">
    <source>
        <dbReference type="EMBL" id="KAK1281652.1"/>
    </source>
</evidence>
<reference evidence="1" key="1">
    <citation type="journal article" date="2023" name="Nat. Commun.">
        <title>Diploid and tetraploid genomes of Acorus and the evolution of monocots.</title>
        <authorList>
            <person name="Ma L."/>
            <person name="Liu K.W."/>
            <person name="Li Z."/>
            <person name="Hsiao Y.Y."/>
            <person name="Qi Y."/>
            <person name="Fu T."/>
            <person name="Tang G.D."/>
            <person name="Zhang D."/>
            <person name="Sun W.H."/>
            <person name="Liu D.K."/>
            <person name="Li Y."/>
            <person name="Chen G.Z."/>
            <person name="Liu X.D."/>
            <person name="Liao X.Y."/>
            <person name="Jiang Y.T."/>
            <person name="Yu X."/>
            <person name="Hao Y."/>
            <person name="Huang J."/>
            <person name="Zhao X.W."/>
            <person name="Ke S."/>
            <person name="Chen Y.Y."/>
            <person name="Wu W.L."/>
            <person name="Hsu J.L."/>
            <person name="Lin Y.F."/>
            <person name="Huang M.D."/>
            <person name="Li C.Y."/>
            <person name="Huang L."/>
            <person name="Wang Z.W."/>
            <person name="Zhao X."/>
            <person name="Zhong W.Y."/>
            <person name="Peng D.H."/>
            <person name="Ahmad S."/>
            <person name="Lan S."/>
            <person name="Zhang J.S."/>
            <person name="Tsai W.C."/>
            <person name="Van de Peer Y."/>
            <person name="Liu Z.J."/>
        </authorList>
    </citation>
    <scope>NUCLEOTIDE SEQUENCE</scope>
    <source>
        <strain evidence="1">CP</strain>
    </source>
</reference>
<gene>
    <name evidence="1" type="ORF">QJS10_CPB22g00332</name>
</gene>
<evidence type="ECO:0000313" key="2">
    <source>
        <dbReference type="Proteomes" id="UP001180020"/>
    </source>
</evidence>
<reference evidence="1" key="2">
    <citation type="submission" date="2023-06" db="EMBL/GenBank/DDBJ databases">
        <authorList>
            <person name="Ma L."/>
            <person name="Liu K.-W."/>
            <person name="Li Z."/>
            <person name="Hsiao Y.-Y."/>
            <person name="Qi Y."/>
            <person name="Fu T."/>
            <person name="Tang G."/>
            <person name="Zhang D."/>
            <person name="Sun W.-H."/>
            <person name="Liu D.-K."/>
            <person name="Li Y."/>
            <person name="Chen G.-Z."/>
            <person name="Liu X.-D."/>
            <person name="Liao X.-Y."/>
            <person name="Jiang Y.-T."/>
            <person name="Yu X."/>
            <person name="Hao Y."/>
            <person name="Huang J."/>
            <person name="Zhao X.-W."/>
            <person name="Ke S."/>
            <person name="Chen Y.-Y."/>
            <person name="Wu W.-L."/>
            <person name="Hsu J.-L."/>
            <person name="Lin Y.-F."/>
            <person name="Huang M.-D."/>
            <person name="Li C.-Y."/>
            <person name="Huang L."/>
            <person name="Wang Z.-W."/>
            <person name="Zhao X."/>
            <person name="Zhong W.-Y."/>
            <person name="Peng D.-H."/>
            <person name="Ahmad S."/>
            <person name="Lan S."/>
            <person name="Zhang J.-S."/>
            <person name="Tsai W.-C."/>
            <person name="Van De Peer Y."/>
            <person name="Liu Z.-J."/>
        </authorList>
    </citation>
    <scope>NUCLEOTIDE SEQUENCE</scope>
    <source>
        <strain evidence="1">CP</strain>
        <tissue evidence="1">Leaves</tissue>
    </source>
</reference>
<dbReference type="EMBL" id="JAUJYO010000022">
    <property type="protein sequence ID" value="KAK1281652.1"/>
    <property type="molecule type" value="Genomic_DNA"/>
</dbReference>
<dbReference type="AlphaFoldDB" id="A0AAV9BYX0"/>
<sequence>MNDAKTRNSLILSLVLGKRKLWHYFKAHCIVVLTSYPIRKGQVVADFLLKFDPEDDLPNDAVKLDDSPYLLEW</sequence>
<protein>
    <submittedName>
        <fullName evidence="1">Uncharacterized protein</fullName>
    </submittedName>
</protein>
<keyword evidence="2" id="KW-1185">Reference proteome</keyword>
<proteinExistence type="predicted"/>
<dbReference type="Proteomes" id="UP001180020">
    <property type="component" value="Unassembled WGS sequence"/>
</dbReference>
<comment type="caution">
    <text evidence="1">The sequence shown here is derived from an EMBL/GenBank/DDBJ whole genome shotgun (WGS) entry which is preliminary data.</text>
</comment>
<name>A0AAV9BYX0_ACOCL</name>
<organism evidence="1 2">
    <name type="scientific">Acorus calamus</name>
    <name type="common">Sweet flag</name>
    <dbReference type="NCBI Taxonomy" id="4465"/>
    <lineage>
        <taxon>Eukaryota</taxon>
        <taxon>Viridiplantae</taxon>
        <taxon>Streptophyta</taxon>
        <taxon>Embryophyta</taxon>
        <taxon>Tracheophyta</taxon>
        <taxon>Spermatophyta</taxon>
        <taxon>Magnoliopsida</taxon>
        <taxon>Liliopsida</taxon>
        <taxon>Acoraceae</taxon>
        <taxon>Acorus</taxon>
    </lineage>
</organism>